<dbReference type="CDD" id="cd00130">
    <property type="entry name" value="PAS"/>
    <property type="match status" value="1"/>
</dbReference>
<dbReference type="NCBIfam" id="TIGR00229">
    <property type="entry name" value="sensory_box"/>
    <property type="match status" value="1"/>
</dbReference>
<dbReference type="PROSITE" id="PS50112">
    <property type="entry name" value="PAS"/>
    <property type="match status" value="1"/>
</dbReference>
<dbReference type="Pfam" id="PF13426">
    <property type="entry name" value="PAS_9"/>
    <property type="match status" value="1"/>
</dbReference>
<dbReference type="PROSITE" id="PS50113">
    <property type="entry name" value="PAC"/>
    <property type="match status" value="1"/>
</dbReference>
<dbReference type="FunFam" id="3.30.70.270:FF:000001">
    <property type="entry name" value="Diguanylate cyclase domain protein"/>
    <property type="match status" value="1"/>
</dbReference>
<reference evidence="5 6" key="1">
    <citation type="journal article" date="2006" name="Syst. Appl. Microbiol.">
        <title>Anoxybacillus amylolyticus sp. nov., a thermophilic amylase producing bacterium isolated from Mount Rittmann (Antarctica).</title>
        <authorList>
            <person name="Poli A."/>
            <person name="Esposito E."/>
            <person name="Lama L."/>
            <person name="Orlando P."/>
            <person name="Nicolaus G."/>
            <person name="de Appolonia F."/>
            <person name="Gambacorta A."/>
            <person name="Nicolaus B."/>
        </authorList>
    </citation>
    <scope>NUCLEOTIDE SEQUENCE [LARGE SCALE GENOMIC DNA]</scope>
    <source>
        <strain evidence="5 6">DSM 15939</strain>
    </source>
</reference>
<keyword evidence="6" id="KW-1185">Reference proteome</keyword>
<dbReference type="SMART" id="SM00091">
    <property type="entry name" value="PAS"/>
    <property type="match status" value="1"/>
</dbReference>
<dbReference type="FunFam" id="3.20.20.450:FF:000001">
    <property type="entry name" value="Cyclic di-GMP phosphodiesterase yahA"/>
    <property type="match status" value="1"/>
</dbReference>
<dbReference type="Pfam" id="PF00563">
    <property type="entry name" value="EAL"/>
    <property type="match status" value="1"/>
</dbReference>
<dbReference type="OrthoDB" id="9759607at2"/>
<dbReference type="Gene3D" id="3.30.70.270">
    <property type="match status" value="1"/>
</dbReference>
<evidence type="ECO:0000259" key="1">
    <source>
        <dbReference type="PROSITE" id="PS50112"/>
    </source>
</evidence>
<dbReference type="InterPro" id="IPR000700">
    <property type="entry name" value="PAS-assoc_C"/>
</dbReference>
<dbReference type="AlphaFoldDB" id="A0A160F547"/>
<dbReference type="InterPro" id="IPR043128">
    <property type="entry name" value="Rev_trsase/Diguanyl_cyclase"/>
</dbReference>
<dbReference type="InterPro" id="IPR000014">
    <property type="entry name" value="PAS"/>
</dbReference>
<dbReference type="InterPro" id="IPR001633">
    <property type="entry name" value="EAL_dom"/>
</dbReference>
<dbReference type="Proteomes" id="UP000076865">
    <property type="component" value="Chromosome"/>
</dbReference>
<name>A0A160F547_9BACL</name>
<feature type="domain" description="PAC" evidence="2">
    <location>
        <begin position="85"/>
        <end position="139"/>
    </location>
</feature>
<dbReference type="SUPFAM" id="SSF55785">
    <property type="entry name" value="PYP-like sensor domain (PAS domain)"/>
    <property type="match status" value="1"/>
</dbReference>
<dbReference type="SMART" id="SM00052">
    <property type="entry name" value="EAL"/>
    <property type="match status" value="1"/>
</dbReference>
<dbReference type="SUPFAM" id="SSF141868">
    <property type="entry name" value="EAL domain-like"/>
    <property type="match status" value="1"/>
</dbReference>
<evidence type="ECO:0000259" key="3">
    <source>
        <dbReference type="PROSITE" id="PS50883"/>
    </source>
</evidence>
<organism evidence="5 6">
    <name type="scientific">Anoxybacteroides amylolyticum</name>
    <dbReference type="NCBI Taxonomy" id="294699"/>
    <lineage>
        <taxon>Bacteria</taxon>
        <taxon>Bacillati</taxon>
        <taxon>Bacillota</taxon>
        <taxon>Bacilli</taxon>
        <taxon>Bacillales</taxon>
        <taxon>Anoxybacillaceae</taxon>
        <taxon>Anoxybacteroides</taxon>
    </lineage>
</organism>
<dbReference type="Pfam" id="PF00990">
    <property type="entry name" value="GGDEF"/>
    <property type="match status" value="1"/>
</dbReference>
<dbReference type="EMBL" id="CP015438">
    <property type="protein sequence ID" value="ANB61609.1"/>
    <property type="molecule type" value="Genomic_DNA"/>
</dbReference>
<dbReference type="PROSITE" id="PS50887">
    <property type="entry name" value="GGDEF"/>
    <property type="match status" value="1"/>
</dbReference>
<proteinExistence type="predicted"/>
<dbReference type="SMART" id="SM00267">
    <property type="entry name" value="GGDEF"/>
    <property type="match status" value="1"/>
</dbReference>
<dbReference type="Gene3D" id="3.20.20.450">
    <property type="entry name" value="EAL domain"/>
    <property type="match status" value="1"/>
</dbReference>
<dbReference type="InterPro" id="IPR029787">
    <property type="entry name" value="Nucleotide_cyclase"/>
</dbReference>
<dbReference type="CDD" id="cd01948">
    <property type="entry name" value="EAL"/>
    <property type="match status" value="1"/>
</dbReference>
<evidence type="ECO:0000259" key="2">
    <source>
        <dbReference type="PROSITE" id="PS50113"/>
    </source>
</evidence>
<evidence type="ECO:0000313" key="6">
    <source>
        <dbReference type="Proteomes" id="UP000076865"/>
    </source>
</evidence>
<accession>A0A160F547</accession>
<dbReference type="InterPro" id="IPR000160">
    <property type="entry name" value="GGDEF_dom"/>
</dbReference>
<dbReference type="SUPFAM" id="SSF55073">
    <property type="entry name" value="Nucleotide cyclase"/>
    <property type="match status" value="1"/>
</dbReference>
<feature type="domain" description="GGDEF" evidence="4">
    <location>
        <begin position="171"/>
        <end position="304"/>
    </location>
</feature>
<dbReference type="PANTHER" id="PTHR44757">
    <property type="entry name" value="DIGUANYLATE CYCLASE DGCP"/>
    <property type="match status" value="1"/>
</dbReference>
<dbReference type="PATRIC" id="fig|294699.3.peg.1869"/>
<dbReference type="Gene3D" id="3.30.450.20">
    <property type="entry name" value="PAS domain"/>
    <property type="match status" value="1"/>
</dbReference>
<dbReference type="RefSeq" id="WP_066324539.1">
    <property type="nucleotide sequence ID" value="NZ_CP015438.1"/>
</dbReference>
<dbReference type="PANTHER" id="PTHR44757:SF2">
    <property type="entry name" value="BIOFILM ARCHITECTURE MAINTENANCE PROTEIN MBAA"/>
    <property type="match status" value="1"/>
</dbReference>
<feature type="domain" description="EAL" evidence="3">
    <location>
        <begin position="313"/>
        <end position="566"/>
    </location>
</feature>
<dbReference type="NCBIfam" id="TIGR00254">
    <property type="entry name" value="GGDEF"/>
    <property type="match status" value="1"/>
</dbReference>
<dbReference type="KEGG" id="aamy:GFC30_1826"/>
<sequence length="568" mass="65466">MDKRYVELFEQTAFQNIIEGVIKNINDGIILTNSKGDIIWVNPAFEIVTGYNQEEIIGKNPRILQSGIHDREFYKQMWKEITEKGYWQGEIWNKRKGGELYVEWLTVHAIQDSEGFVVNYLAVFSDITVQKSHVEQLKKMAHYDMLTGLPNRYLFTKRLNELMKVSHRHRKQLAVMFLDLDRFKYVNDTLGHYAGDLLLQKVAMRVKGILKKKDTLARFGGDEFVLMIPAISNDDEAVQVASSIIDALKVPFSVNGQDIYVTASLGVSFYPRDGEDSALLIRNADRAMHNAKRKGKNRLEIYNQDEHESNEVDFALENDLHKAIERGEFSLHYQPLLHLRTNQIIGVEALIRWNHPKRGLISPATFIPLAEETGLVVAISEWVIEEACKRLKQLHTEYPRIKMNVNLSTLCFLQHDLVESLERLIQKTNVDPRYLEVELTESTLMPNASFAIERLVQMKQQQIKIAIDDFGTGFSALSYLHRFPIDTLKIDKSFIRNLSSYRGEAAIVKAIIDMGRSLNVSVVAEGVETEKQYKFLKDHGCDYAQGYYISKPLPFEELLLFLQEWETE</sequence>
<dbReference type="InterPro" id="IPR035919">
    <property type="entry name" value="EAL_sf"/>
</dbReference>
<gene>
    <name evidence="5" type="ORF">GFC30_1826</name>
</gene>
<dbReference type="CDD" id="cd01949">
    <property type="entry name" value="GGDEF"/>
    <property type="match status" value="1"/>
</dbReference>
<dbReference type="InterPro" id="IPR052155">
    <property type="entry name" value="Biofilm_reg_signaling"/>
</dbReference>
<evidence type="ECO:0000259" key="4">
    <source>
        <dbReference type="PROSITE" id="PS50887"/>
    </source>
</evidence>
<evidence type="ECO:0000313" key="5">
    <source>
        <dbReference type="EMBL" id="ANB61609.1"/>
    </source>
</evidence>
<feature type="domain" description="PAS" evidence="1">
    <location>
        <begin position="10"/>
        <end position="60"/>
    </location>
</feature>
<dbReference type="InterPro" id="IPR001610">
    <property type="entry name" value="PAC"/>
</dbReference>
<dbReference type="PROSITE" id="PS50883">
    <property type="entry name" value="EAL"/>
    <property type="match status" value="1"/>
</dbReference>
<dbReference type="SMART" id="SM00086">
    <property type="entry name" value="PAC"/>
    <property type="match status" value="1"/>
</dbReference>
<protein>
    <submittedName>
        <fullName evidence="5">Diguanylate cyclase domain protein</fullName>
    </submittedName>
</protein>
<dbReference type="InterPro" id="IPR035965">
    <property type="entry name" value="PAS-like_dom_sf"/>
</dbReference>